<dbReference type="PROSITE" id="PS51257">
    <property type="entry name" value="PROKAR_LIPOPROTEIN"/>
    <property type="match status" value="1"/>
</dbReference>
<reference evidence="2 3" key="1">
    <citation type="submission" date="2016-10" db="EMBL/GenBank/DDBJ databases">
        <authorList>
            <person name="de Groot N.N."/>
        </authorList>
    </citation>
    <scope>NUCLEOTIDE SEQUENCE [LARGE SCALE GENOMIC DNA]</scope>
    <source>
        <strain evidence="2 3">DSM 44993</strain>
    </source>
</reference>
<proteinExistence type="predicted"/>
<keyword evidence="3" id="KW-1185">Reference proteome</keyword>
<dbReference type="Pfam" id="PF12079">
    <property type="entry name" value="DUF3558"/>
    <property type="match status" value="1"/>
</dbReference>
<keyword evidence="1" id="KW-0732">Signal</keyword>
<name>A0A1H8Y5B9_9PSEU</name>
<evidence type="ECO:0000313" key="3">
    <source>
        <dbReference type="Proteomes" id="UP000198582"/>
    </source>
</evidence>
<dbReference type="AlphaFoldDB" id="A0A1H8Y5B9"/>
<dbReference type="Proteomes" id="UP000198582">
    <property type="component" value="Unassembled WGS sequence"/>
</dbReference>
<dbReference type="InterPro" id="IPR024520">
    <property type="entry name" value="DUF3558"/>
</dbReference>
<dbReference type="STRING" id="394193.SAMN04489732_11179"/>
<evidence type="ECO:0000313" key="2">
    <source>
        <dbReference type="EMBL" id="SEP47272.1"/>
    </source>
</evidence>
<feature type="signal peptide" evidence="1">
    <location>
        <begin position="1"/>
        <end position="21"/>
    </location>
</feature>
<organism evidence="2 3">
    <name type="scientific">Amycolatopsis saalfeldensis</name>
    <dbReference type="NCBI Taxonomy" id="394193"/>
    <lineage>
        <taxon>Bacteria</taxon>
        <taxon>Bacillati</taxon>
        <taxon>Actinomycetota</taxon>
        <taxon>Actinomycetes</taxon>
        <taxon>Pseudonocardiales</taxon>
        <taxon>Pseudonocardiaceae</taxon>
        <taxon>Amycolatopsis</taxon>
    </lineage>
</organism>
<feature type="chain" id="PRO_5038509162" description="DUF3558 domain-containing protein" evidence="1">
    <location>
        <begin position="22"/>
        <end position="205"/>
    </location>
</feature>
<dbReference type="OrthoDB" id="3635424at2"/>
<gene>
    <name evidence="2" type="ORF">SAMN04489732_11179</name>
</gene>
<dbReference type="RefSeq" id="WP_091620062.1">
    <property type="nucleotide sequence ID" value="NZ_FOEF01000011.1"/>
</dbReference>
<dbReference type="EMBL" id="FOEF01000011">
    <property type="protein sequence ID" value="SEP47272.1"/>
    <property type="molecule type" value="Genomic_DNA"/>
</dbReference>
<evidence type="ECO:0008006" key="4">
    <source>
        <dbReference type="Google" id="ProtNLM"/>
    </source>
</evidence>
<evidence type="ECO:0000256" key="1">
    <source>
        <dbReference type="SAM" id="SignalP"/>
    </source>
</evidence>
<accession>A0A1H8Y5B9</accession>
<protein>
    <recommendedName>
        <fullName evidence="4">DUF3558 domain-containing protein</fullName>
    </recommendedName>
</protein>
<sequence>MTSTKLLAALCTAILATAALTACDPKEPAPVLDQPPTPVQPGPILPFTPVKQPLDLTPFESAPCQILTKDQVAAVVDDPPDGVRPTASKDPATFRCTWVTTHGLLVTISEPQVKPVNLTELAATRASRARGLEPWSEISLDGYPAAIFHETPGPDDCDVAVGVNDTKMLHFSYGGEGSPSRYWDKNRCGGVLKTAEFVLDNLRHT</sequence>